<dbReference type="GO" id="GO:0005524">
    <property type="term" value="F:ATP binding"/>
    <property type="evidence" value="ECO:0007669"/>
    <property type="project" value="UniProtKB-UniRule"/>
</dbReference>
<evidence type="ECO:0000259" key="23">
    <source>
        <dbReference type="PROSITE" id="PS50948"/>
    </source>
</evidence>
<keyword evidence="8 17" id="KW-0418">Kinase</keyword>
<evidence type="ECO:0000256" key="3">
    <source>
        <dbReference type="ARBA" id="ARBA00022536"/>
    </source>
</evidence>
<sequence>MLPSFVVFVLVISVPPVACSAAANGSSTLTEGQELRGTDRLISKNGKFALGFFTSESSKSFSDNTTLPNWYLGIWFNKIPKFTHVWIANREKPISDPNFRLSKLRISRDGNLVILNHASKSIIWSSQIIIVNGRRRANKKKSVMAALSDNGNLVIRGASNTSIVWWQSFDHPTDVFLPGAKVGRNKVTGQKYSLVSKKNQINPAPGLYCVELDPTGGRQYFGKLCNSSIVYFSTGEWNGKYFNLVPESSSTNFFHIQFIDNDEEEYFTYTPSDPTVITICLLDVSGLIKQLLWVESLQDWETIYIQPKASCDVFAVCGPFSVCSDSALSLCNCMKGFSVKSPVDWELDDRRGGCIRNTPLEHCGSNRSNLTVLTDQFFPLPSVTLPYHAHSMETIESRQECMQVCLRNCSCNAYSYGKSGCSIWHGQLINVKQYNNGTVNINEEILFLRLAAGEVQSLGNNTKGGRRRLIIGLTVGAFGLLVMLLIISMGKRKWCGHPLNNTEDACGVIAFKYVDLQHATKNFSEKLGGGGFGSVFKGILRDSTAIAVKMLDGARQGEKQFRAEVSTIGMIQHVNLVKLIGFCCEGDRRMLVYEHMANRSLDAHIFQGNGTMLDWSTRYRIAIGVAKGLSYLHESCHDCIIHCDMKPENILLDVSLVPKIADFGMAKLMGRNFSRVLTTMRGTVGYLAPEWISGVAITEKVDIYSYGMVLLEIISGRRNSSSKECTSNSDHDVYFPVQAARTLLEGDVGSLVDERLHGDINIEELERACKAACWCIQDHDFDRPTMGDVVQVLEGLVDLDMPPMPRLLQAISGSSSTT</sequence>
<dbReference type="Pfam" id="PF00069">
    <property type="entry name" value="Pkinase"/>
    <property type="match status" value="1"/>
</dbReference>
<dbReference type="CDD" id="cd14066">
    <property type="entry name" value="STKc_IRAK"/>
    <property type="match status" value="1"/>
</dbReference>
<dbReference type="SMART" id="SM00220">
    <property type="entry name" value="S_TKc"/>
    <property type="match status" value="1"/>
</dbReference>
<feature type="transmembrane region" description="Helical" evidence="19">
    <location>
        <begin position="469"/>
        <end position="487"/>
    </location>
</feature>
<comment type="similarity">
    <text evidence="17">Belongs to the protein kinase superfamily. Ser/Thr protein kinase family.</text>
</comment>
<comment type="subcellular location">
    <subcellularLocation>
        <location evidence="1">Membrane</location>
        <topology evidence="1">Single-pass type I membrane protein</topology>
    </subcellularLocation>
</comment>
<feature type="binding site" evidence="18">
    <location>
        <position position="549"/>
    </location>
    <ligand>
        <name>ATP</name>
        <dbReference type="ChEBI" id="CHEBI:30616"/>
    </ligand>
</feature>
<keyword evidence="2 17" id="KW-0723">Serine/threonine-protein kinase</keyword>
<keyword evidence="3" id="KW-0245">EGF-like domain</keyword>
<keyword evidence="13" id="KW-0675">Receptor</keyword>
<dbReference type="Gene3D" id="1.10.510.10">
    <property type="entry name" value="Transferase(Phosphotransferase) domain 1"/>
    <property type="match status" value="1"/>
</dbReference>
<dbReference type="InterPro" id="IPR024171">
    <property type="entry name" value="SRK-like_kinase"/>
</dbReference>
<dbReference type="CDD" id="cd01098">
    <property type="entry name" value="PAN_AP_plant"/>
    <property type="match status" value="1"/>
</dbReference>
<evidence type="ECO:0000259" key="22">
    <source>
        <dbReference type="PROSITE" id="PS50927"/>
    </source>
</evidence>
<reference evidence="24" key="3">
    <citation type="submission" date="2022-01" db="UniProtKB">
        <authorList>
            <consortium name="EnsemblPlants"/>
        </authorList>
    </citation>
    <scope>IDENTIFICATION</scope>
    <source>
        <strain evidence="24">subsp. vulgare</strain>
    </source>
</reference>
<keyword evidence="9 17" id="KW-0067">ATP-binding</keyword>
<evidence type="ECO:0000256" key="19">
    <source>
        <dbReference type="SAM" id="Phobius"/>
    </source>
</evidence>
<dbReference type="PROSITE" id="PS00107">
    <property type="entry name" value="PROTEIN_KINASE_ATP"/>
    <property type="match status" value="1"/>
</dbReference>
<evidence type="ECO:0000256" key="5">
    <source>
        <dbReference type="ARBA" id="ARBA00022692"/>
    </source>
</evidence>
<dbReference type="SMART" id="SM00473">
    <property type="entry name" value="PAN_AP"/>
    <property type="match status" value="1"/>
</dbReference>
<keyword evidence="12" id="KW-1015">Disulfide bond</keyword>
<dbReference type="PROSITE" id="PS50011">
    <property type="entry name" value="PROTEIN_KINASE_DOM"/>
    <property type="match status" value="1"/>
</dbReference>
<dbReference type="SUPFAM" id="SSF51110">
    <property type="entry name" value="alpha-D-mannose-specific plant lectins"/>
    <property type="match status" value="1"/>
</dbReference>
<evidence type="ECO:0000256" key="10">
    <source>
        <dbReference type="ARBA" id="ARBA00022989"/>
    </source>
</evidence>
<evidence type="ECO:0000256" key="14">
    <source>
        <dbReference type="ARBA" id="ARBA00023180"/>
    </source>
</evidence>
<evidence type="ECO:0000256" key="7">
    <source>
        <dbReference type="ARBA" id="ARBA00022741"/>
    </source>
</evidence>
<evidence type="ECO:0000313" key="25">
    <source>
        <dbReference type="Proteomes" id="UP000011116"/>
    </source>
</evidence>
<evidence type="ECO:0000256" key="8">
    <source>
        <dbReference type="ARBA" id="ARBA00022777"/>
    </source>
</evidence>
<evidence type="ECO:0000256" key="18">
    <source>
        <dbReference type="PROSITE-ProRule" id="PRU10141"/>
    </source>
</evidence>
<dbReference type="GO" id="GO:0004672">
    <property type="term" value="F:protein kinase activity"/>
    <property type="evidence" value="ECO:0000318"/>
    <property type="project" value="GO_Central"/>
</dbReference>
<evidence type="ECO:0000256" key="13">
    <source>
        <dbReference type="ARBA" id="ARBA00023170"/>
    </source>
</evidence>
<evidence type="ECO:0000256" key="1">
    <source>
        <dbReference type="ARBA" id="ARBA00004479"/>
    </source>
</evidence>
<dbReference type="AlphaFoldDB" id="A0A8I6WMX1"/>
<dbReference type="Pfam" id="PF08276">
    <property type="entry name" value="PAN_2"/>
    <property type="match status" value="1"/>
</dbReference>
<dbReference type="GO" id="GO:0048544">
    <property type="term" value="P:recognition of pollen"/>
    <property type="evidence" value="ECO:0007669"/>
    <property type="project" value="InterPro"/>
</dbReference>
<dbReference type="InterPro" id="IPR036426">
    <property type="entry name" value="Bulb-type_lectin_dom_sf"/>
</dbReference>
<organism evidence="24 25">
    <name type="scientific">Hordeum vulgare subsp. vulgare</name>
    <name type="common">Domesticated barley</name>
    <dbReference type="NCBI Taxonomy" id="112509"/>
    <lineage>
        <taxon>Eukaryota</taxon>
        <taxon>Viridiplantae</taxon>
        <taxon>Streptophyta</taxon>
        <taxon>Embryophyta</taxon>
        <taxon>Tracheophyta</taxon>
        <taxon>Spermatophyta</taxon>
        <taxon>Magnoliopsida</taxon>
        <taxon>Liliopsida</taxon>
        <taxon>Poales</taxon>
        <taxon>Poaceae</taxon>
        <taxon>BOP clade</taxon>
        <taxon>Pooideae</taxon>
        <taxon>Triticodae</taxon>
        <taxon>Triticeae</taxon>
        <taxon>Hordeinae</taxon>
        <taxon>Hordeum</taxon>
    </lineage>
</organism>
<dbReference type="Pfam" id="PF01453">
    <property type="entry name" value="B_lectin"/>
    <property type="match status" value="1"/>
</dbReference>
<reference evidence="25" key="1">
    <citation type="journal article" date="2012" name="Nature">
        <title>A physical, genetic and functional sequence assembly of the barley genome.</title>
        <authorList>
            <consortium name="The International Barley Genome Sequencing Consortium"/>
            <person name="Mayer K.F."/>
            <person name="Waugh R."/>
            <person name="Brown J.W."/>
            <person name="Schulman A."/>
            <person name="Langridge P."/>
            <person name="Platzer M."/>
            <person name="Fincher G.B."/>
            <person name="Muehlbauer G.J."/>
            <person name="Sato K."/>
            <person name="Close T.J."/>
            <person name="Wise R.P."/>
            <person name="Stein N."/>
        </authorList>
    </citation>
    <scope>NUCLEOTIDE SEQUENCE [LARGE SCALE GENOMIC DNA]</scope>
    <source>
        <strain evidence="25">cv. Morex</strain>
    </source>
</reference>
<keyword evidence="4 17" id="KW-0808">Transferase</keyword>
<dbReference type="InterPro" id="IPR017441">
    <property type="entry name" value="Protein_kinase_ATP_BS"/>
</dbReference>
<dbReference type="InterPro" id="IPR000858">
    <property type="entry name" value="S_locus_glycoprot_dom"/>
</dbReference>
<dbReference type="FunFam" id="3.30.200.20:FF:000250">
    <property type="entry name" value="Serine/threonine-protein kinase"/>
    <property type="match status" value="1"/>
</dbReference>
<keyword evidence="10 19" id="KW-1133">Transmembrane helix</keyword>
<feature type="domain" description="Bulb-type lectin" evidence="22">
    <location>
        <begin position="26"/>
        <end position="168"/>
    </location>
</feature>
<comment type="catalytic activity">
    <reaction evidence="16 17">
        <text>L-seryl-[protein] + ATP = O-phospho-L-seryl-[protein] + ADP + H(+)</text>
        <dbReference type="Rhea" id="RHEA:17989"/>
        <dbReference type="Rhea" id="RHEA-COMP:9863"/>
        <dbReference type="Rhea" id="RHEA-COMP:11604"/>
        <dbReference type="ChEBI" id="CHEBI:15378"/>
        <dbReference type="ChEBI" id="CHEBI:29999"/>
        <dbReference type="ChEBI" id="CHEBI:30616"/>
        <dbReference type="ChEBI" id="CHEBI:83421"/>
        <dbReference type="ChEBI" id="CHEBI:456216"/>
        <dbReference type="EC" id="2.7.11.1"/>
    </reaction>
</comment>
<dbReference type="CDD" id="cd00028">
    <property type="entry name" value="B_lectin"/>
    <property type="match status" value="1"/>
</dbReference>
<evidence type="ECO:0000256" key="17">
    <source>
        <dbReference type="PIRNR" id="PIRNR000641"/>
    </source>
</evidence>
<dbReference type="GO" id="GO:0016020">
    <property type="term" value="C:membrane"/>
    <property type="evidence" value="ECO:0007669"/>
    <property type="project" value="UniProtKB-SubCell"/>
</dbReference>
<dbReference type="InterPro" id="IPR011009">
    <property type="entry name" value="Kinase-like_dom_sf"/>
</dbReference>
<dbReference type="PANTHER" id="PTHR47974:SF19">
    <property type="entry name" value="RECEPTOR-LIKE SERINE_THREONINE-PROTEIN KINASE"/>
    <property type="match status" value="1"/>
</dbReference>
<feature type="chain" id="PRO_5035273850" description="Receptor-like serine/threonine-protein kinase" evidence="20">
    <location>
        <begin position="22"/>
        <end position="818"/>
    </location>
</feature>
<evidence type="ECO:0000313" key="24">
    <source>
        <dbReference type="EnsemblPlants" id="HORVU.MOREX.r3.2HG0102730.1.CDS1"/>
    </source>
</evidence>
<dbReference type="InterPro" id="IPR000719">
    <property type="entry name" value="Prot_kinase_dom"/>
</dbReference>
<evidence type="ECO:0000256" key="15">
    <source>
        <dbReference type="ARBA" id="ARBA00047899"/>
    </source>
</evidence>
<evidence type="ECO:0000256" key="6">
    <source>
        <dbReference type="ARBA" id="ARBA00022729"/>
    </source>
</evidence>
<feature type="signal peptide" evidence="20">
    <location>
        <begin position="1"/>
        <end position="21"/>
    </location>
</feature>
<evidence type="ECO:0000256" key="20">
    <source>
        <dbReference type="SAM" id="SignalP"/>
    </source>
</evidence>
<keyword evidence="14" id="KW-0325">Glycoprotein</keyword>
<feature type="domain" description="Apple" evidence="23">
    <location>
        <begin position="363"/>
        <end position="446"/>
    </location>
</feature>
<dbReference type="SMR" id="A0A8I6WMX1"/>
<dbReference type="InterPro" id="IPR001480">
    <property type="entry name" value="Bulb-type_lectin_dom"/>
</dbReference>
<keyword evidence="7 17" id="KW-0547">Nucleotide-binding</keyword>
<dbReference type="SMART" id="SM00108">
    <property type="entry name" value="B_lectin"/>
    <property type="match status" value="1"/>
</dbReference>
<evidence type="ECO:0000256" key="4">
    <source>
        <dbReference type="ARBA" id="ARBA00022679"/>
    </source>
</evidence>
<reference evidence="24" key="2">
    <citation type="submission" date="2020-10" db="EMBL/GenBank/DDBJ databases">
        <authorList>
            <person name="Scholz U."/>
            <person name="Mascher M."/>
            <person name="Fiebig A."/>
        </authorList>
    </citation>
    <scope>NUCLEOTIDE SEQUENCE [LARGE SCALE GENOMIC DNA]</scope>
    <source>
        <strain evidence="24">cv. Morex</strain>
    </source>
</reference>
<feature type="domain" description="Protein kinase" evidence="21">
    <location>
        <begin position="521"/>
        <end position="797"/>
    </location>
</feature>
<dbReference type="Gene3D" id="3.30.200.20">
    <property type="entry name" value="Phosphorylase Kinase, domain 1"/>
    <property type="match status" value="1"/>
</dbReference>
<evidence type="ECO:0000256" key="2">
    <source>
        <dbReference type="ARBA" id="ARBA00022527"/>
    </source>
</evidence>
<dbReference type="GO" id="GO:0051707">
    <property type="term" value="P:response to other organism"/>
    <property type="evidence" value="ECO:0007669"/>
    <property type="project" value="UniProtKB-ARBA"/>
</dbReference>
<dbReference type="Pfam" id="PF00954">
    <property type="entry name" value="S_locus_glycop"/>
    <property type="match status" value="1"/>
</dbReference>
<dbReference type="PROSITE" id="PS00108">
    <property type="entry name" value="PROTEIN_KINASE_ST"/>
    <property type="match status" value="1"/>
</dbReference>
<dbReference type="SUPFAM" id="SSF56112">
    <property type="entry name" value="Protein kinase-like (PK-like)"/>
    <property type="match status" value="1"/>
</dbReference>
<evidence type="ECO:0000259" key="21">
    <source>
        <dbReference type="PROSITE" id="PS50011"/>
    </source>
</evidence>
<protein>
    <recommendedName>
        <fullName evidence="17">Receptor-like serine/threonine-protein kinase</fullName>
        <ecNumber evidence="17">2.7.11.1</ecNumber>
    </recommendedName>
</protein>
<keyword evidence="25" id="KW-1185">Reference proteome</keyword>
<evidence type="ECO:0000256" key="9">
    <source>
        <dbReference type="ARBA" id="ARBA00022840"/>
    </source>
</evidence>
<dbReference type="InterPro" id="IPR008271">
    <property type="entry name" value="Ser/Thr_kinase_AS"/>
</dbReference>
<evidence type="ECO:0000256" key="12">
    <source>
        <dbReference type="ARBA" id="ARBA00023157"/>
    </source>
</evidence>
<dbReference type="PIRSF" id="PIRSF000641">
    <property type="entry name" value="SRK"/>
    <property type="match status" value="1"/>
</dbReference>
<keyword evidence="11 19" id="KW-0472">Membrane</keyword>
<name>A0A8I6WMX1_HORVV</name>
<comment type="catalytic activity">
    <reaction evidence="15 17">
        <text>L-threonyl-[protein] + ATP = O-phospho-L-threonyl-[protein] + ADP + H(+)</text>
        <dbReference type="Rhea" id="RHEA:46608"/>
        <dbReference type="Rhea" id="RHEA-COMP:11060"/>
        <dbReference type="Rhea" id="RHEA-COMP:11605"/>
        <dbReference type="ChEBI" id="CHEBI:15378"/>
        <dbReference type="ChEBI" id="CHEBI:30013"/>
        <dbReference type="ChEBI" id="CHEBI:30616"/>
        <dbReference type="ChEBI" id="CHEBI:61977"/>
        <dbReference type="ChEBI" id="CHEBI:456216"/>
        <dbReference type="EC" id="2.7.11.1"/>
    </reaction>
</comment>
<keyword evidence="5 19" id="KW-0812">Transmembrane</keyword>
<dbReference type="PANTHER" id="PTHR47974">
    <property type="entry name" value="OS07G0415500 PROTEIN"/>
    <property type="match status" value="1"/>
</dbReference>
<dbReference type="FunFam" id="1.10.510.10:FF:000227">
    <property type="entry name" value="Serine/threonine-protein kinase"/>
    <property type="match status" value="1"/>
</dbReference>
<dbReference type="Proteomes" id="UP000011116">
    <property type="component" value="Chromosome 2H"/>
</dbReference>
<dbReference type="PROSITE" id="PS50948">
    <property type="entry name" value="PAN"/>
    <property type="match status" value="1"/>
</dbReference>
<dbReference type="InterPro" id="IPR003609">
    <property type="entry name" value="Pan_app"/>
</dbReference>
<accession>A0A8I6WMX1</accession>
<keyword evidence="6 20" id="KW-0732">Signal</keyword>
<evidence type="ECO:0000256" key="16">
    <source>
        <dbReference type="ARBA" id="ARBA00048679"/>
    </source>
</evidence>
<dbReference type="GO" id="GO:0004674">
    <property type="term" value="F:protein serine/threonine kinase activity"/>
    <property type="evidence" value="ECO:0007669"/>
    <property type="project" value="UniProtKB-KW"/>
</dbReference>
<dbReference type="EC" id="2.7.11.1" evidence="17"/>
<evidence type="ECO:0000256" key="11">
    <source>
        <dbReference type="ARBA" id="ARBA00023136"/>
    </source>
</evidence>
<dbReference type="EnsemblPlants" id="HORVU.MOREX.r3.2HG0102730.1">
    <property type="protein sequence ID" value="HORVU.MOREX.r3.2HG0102730.1.CDS1"/>
    <property type="gene ID" value="HORVU.MOREX.r3.2HG0102730"/>
</dbReference>
<dbReference type="PROSITE" id="PS50927">
    <property type="entry name" value="BULB_LECTIN"/>
    <property type="match status" value="1"/>
</dbReference>
<proteinExistence type="inferred from homology"/>
<dbReference type="Gramene" id="HORVU.MOREX.r3.2HG0102730.1">
    <property type="protein sequence ID" value="HORVU.MOREX.r3.2HG0102730.1.CDS1"/>
    <property type="gene ID" value="HORVU.MOREX.r3.2HG0102730"/>
</dbReference>
<dbReference type="Gene3D" id="2.90.10.10">
    <property type="entry name" value="Bulb-type lectin domain"/>
    <property type="match status" value="1"/>
</dbReference>
<dbReference type="FunFam" id="2.90.10.10:FF:000002">
    <property type="entry name" value="Serine/threonine-protein kinase"/>
    <property type="match status" value="1"/>
</dbReference>
<dbReference type="Gramene" id="HORVU.MOREX.r2.2HG0084500.1">
    <property type="protein sequence ID" value="HORVU.MOREX.r2.2HG0084500.1.CDS.1"/>
    <property type="gene ID" value="HORVU.MOREX.r2.2HG0084500"/>
</dbReference>